<evidence type="ECO:0000313" key="2">
    <source>
        <dbReference type="EMBL" id="VVE27489.1"/>
    </source>
</evidence>
<dbReference type="AlphaFoldDB" id="A0A5E4WUK6"/>
<protein>
    <submittedName>
        <fullName evidence="2">Uncharacterized protein</fullName>
    </submittedName>
</protein>
<dbReference type="Proteomes" id="UP000406256">
    <property type="component" value="Unassembled WGS sequence"/>
</dbReference>
<dbReference type="OrthoDB" id="7472444at2"/>
<organism evidence="2 3">
    <name type="scientific">Pandoraea anhela</name>
    <dbReference type="NCBI Taxonomy" id="2508295"/>
    <lineage>
        <taxon>Bacteria</taxon>
        <taxon>Pseudomonadati</taxon>
        <taxon>Pseudomonadota</taxon>
        <taxon>Betaproteobacteria</taxon>
        <taxon>Burkholderiales</taxon>
        <taxon>Burkholderiaceae</taxon>
        <taxon>Pandoraea</taxon>
    </lineage>
</organism>
<dbReference type="EMBL" id="CABPSB010000013">
    <property type="protein sequence ID" value="VVE27489.1"/>
    <property type="molecule type" value="Genomic_DNA"/>
</dbReference>
<dbReference type="RefSeq" id="WP_150670053.1">
    <property type="nucleotide sequence ID" value="NZ_CABPSB010000013.1"/>
</dbReference>
<keyword evidence="3" id="KW-1185">Reference proteome</keyword>
<feature type="region of interest" description="Disordered" evidence="1">
    <location>
        <begin position="1"/>
        <end position="24"/>
    </location>
</feature>
<accession>A0A5E4WUK6</accession>
<feature type="compositionally biased region" description="Polar residues" evidence="1">
    <location>
        <begin position="1"/>
        <end position="18"/>
    </location>
</feature>
<evidence type="ECO:0000256" key="1">
    <source>
        <dbReference type="SAM" id="MobiDB-lite"/>
    </source>
</evidence>
<evidence type="ECO:0000313" key="3">
    <source>
        <dbReference type="Proteomes" id="UP000406256"/>
    </source>
</evidence>
<proteinExistence type="predicted"/>
<name>A0A5E4WUK6_9BURK</name>
<reference evidence="2 3" key="1">
    <citation type="submission" date="2019-08" db="EMBL/GenBank/DDBJ databases">
        <authorList>
            <person name="Peeters C."/>
        </authorList>
    </citation>
    <scope>NUCLEOTIDE SEQUENCE [LARGE SCALE GENOMIC DNA]</scope>
    <source>
        <strain evidence="2 3">LMG 31108</strain>
    </source>
</reference>
<gene>
    <name evidence="2" type="ORF">PAN31108_03455</name>
</gene>
<sequence>MKIDSSIPQALTNRAQTGTGNGRTDIGAFRAVLAQKTQPAGDASSTQPATRQIDFHSMTRQQMRDWVNGQIRSAQMSLDDSSPFMAMTMKVPVDGSPEIAAENDPERIDFAERARQGIAGALALHDPENAKRLQHALDIMTRLQGQTVGISTHA</sequence>